<feature type="domain" description="PAS" evidence="5">
    <location>
        <begin position="10"/>
        <end position="53"/>
    </location>
</feature>
<evidence type="ECO:0000259" key="4">
    <source>
        <dbReference type="PROSITE" id="PS50111"/>
    </source>
</evidence>
<dbReference type="InterPro" id="IPR000700">
    <property type="entry name" value="PAS-assoc_C"/>
</dbReference>
<dbReference type="PRINTS" id="PR00260">
    <property type="entry name" value="CHEMTRNSDUCR"/>
</dbReference>
<dbReference type="EMBL" id="BJYL01000029">
    <property type="protein sequence ID" value="GEN83949.1"/>
    <property type="molecule type" value="Genomic_DNA"/>
</dbReference>
<feature type="domain" description="Methyl-accepting transducer" evidence="4">
    <location>
        <begin position="122"/>
        <end position="303"/>
    </location>
</feature>
<dbReference type="PANTHER" id="PTHR32089">
    <property type="entry name" value="METHYL-ACCEPTING CHEMOTAXIS PROTEIN MCPB"/>
    <property type="match status" value="1"/>
</dbReference>
<dbReference type="AlphaFoldDB" id="A0A511Z934"/>
<evidence type="ECO:0000259" key="5">
    <source>
        <dbReference type="PROSITE" id="PS50112"/>
    </source>
</evidence>
<feature type="domain" description="PAC" evidence="6">
    <location>
        <begin position="81"/>
        <end position="136"/>
    </location>
</feature>
<dbReference type="Pfam" id="PF08448">
    <property type="entry name" value="PAS_4"/>
    <property type="match status" value="1"/>
</dbReference>
<dbReference type="Pfam" id="PF00015">
    <property type="entry name" value="MCPsignal"/>
    <property type="match status" value="1"/>
</dbReference>
<name>A0A511Z934_9BACL</name>
<dbReference type="Gene3D" id="1.10.287.950">
    <property type="entry name" value="Methyl-accepting chemotaxis protein"/>
    <property type="match status" value="1"/>
</dbReference>
<dbReference type="GO" id="GO:0007165">
    <property type="term" value="P:signal transduction"/>
    <property type="evidence" value="ECO:0007669"/>
    <property type="project" value="UniProtKB-KW"/>
</dbReference>
<evidence type="ECO:0000256" key="1">
    <source>
        <dbReference type="ARBA" id="ARBA00023224"/>
    </source>
</evidence>
<proteinExistence type="inferred from homology"/>
<dbReference type="NCBIfam" id="TIGR00229">
    <property type="entry name" value="sensory_box"/>
    <property type="match status" value="1"/>
</dbReference>
<comment type="caution">
    <text evidence="7">The sequence shown here is derived from an EMBL/GenBank/DDBJ whole genome shotgun (WGS) entry which is preliminary data.</text>
</comment>
<dbReference type="InterPro" id="IPR004089">
    <property type="entry name" value="MCPsignal_dom"/>
</dbReference>
<dbReference type="Proteomes" id="UP000321901">
    <property type="component" value="Unassembled WGS sequence"/>
</dbReference>
<dbReference type="InterPro" id="IPR004090">
    <property type="entry name" value="Chemotax_Me-accpt_rcpt"/>
</dbReference>
<dbReference type="GO" id="GO:0016020">
    <property type="term" value="C:membrane"/>
    <property type="evidence" value="ECO:0007669"/>
    <property type="project" value="InterPro"/>
</dbReference>
<dbReference type="CDD" id="cd00130">
    <property type="entry name" value="PAS"/>
    <property type="match status" value="1"/>
</dbReference>
<dbReference type="InterPro" id="IPR000014">
    <property type="entry name" value="PAS"/>
</dbReference>
<dbReference type="Gene3D" id="3.30.450.20">
    <property type="entry name" value="PAS domain"/>
    <property type="match status" value="1"/>
</dbReference>
<evidence type="ECO:0000256" key="3">
    <source>
        <dbReference type="PROSITE-ProRule" id="PRU00284"/>
    </source>
</evidence>
<keyword evidence="1 3" id="KW-0807">Transducer</keyword>
<dbReference type="PROSITE" id="PS50113">
    <property type="entry name" value="PAC"/>
    <property type="match status" value="1"/>
</dbReference>
<organism evidence="7 8">
    <name type="scientific">Sporosarcina luteola</name>
    <dbReference type="NCBI Taxonomy" id="582850"/>
    <lineage>
        <taxon>Bacteria</taxon>
        <taxon>Bacillati</taxon>
        <taxon>Bacillota</taxon>
        <taxon>Bacilli</taxon>
        <taxon>Bacillales</taxon>
        <taxon>Caryophanaceae</taxon>
        <taxon>Sporosarcina</taxon>
    </lineage>
</organism>
<dbReference type="PROSITE" id="PS50111">
    <property type="entry name" value="CHEMOTAXIS_TRANSDUC_2"/>
    <property type="match status" value="1"/>
</dbReference>
<sequence length="303" mass="33780">MVIQVVEQVTDDHVVKALEQNLAIIRFDTDRKIAYVNDIFANAMGFRKEEMIGISHKEFCFDDYARSKEYEKFWQELLRGKGQQEKVERKDKNGNKVWLEATYMPVFSSDGKKVIGITKVASNITKRQTSITSVVEELRQMAEGLTQRADIGIDRSKELLTTIKDIAVISRENTETLGKLQVHAEGIQHIVKTIREIAAQTNLLALNAAIEAARAGEHGRGFDVVAKEVRKLSANVEKSIVEVREGVEAITSEIKTISKGTVLAQENADRCQQSIEVAMEDFLAIATSASELDVQSKKVSGIV</sequence>
<protein>
    <submittedName>
        <fullName evidence="7">Chemotaxis protein</fullName>
    </submittedName>
</protein>
<dbReference type="PROSITE" id="PS50112">
    <property type="entry name" value="PAS"/>
    <property type="match status" value="1"/>
</dbReference>
<keyword evidence="8" id="KW-1185">Reference proteome</keyword>
<comment type="similarity">
    <text evidence="2">Belongs to the methyl-accepting chemotaxis (MCP) protein family.</text>
</comment>
<dbReference type="GO" id="GO:0006935">
    <property type="term" value="P:chemotaxis"/>
    <property type="evidence" value="ECO:0007669"/>
    <property type="project" value="InterPro"/>
</dbReference>
<evidence type="ECO:0000256" key="2">
    <source>
        <dbReference type="ARBA" id="ARBA00029447"/>
    </source>
</evidence>
<dbReference type="PANTHER" id="PTHR32089:SF112">
    <property type="entry name" value="LYSOZYME-LIKE PROTEIN-RELATED"/>
    <property type="match status" value="1"/>
</dbReference>
<gene>
    <name evidence="7" type="ORF">SLU01_22610</name>
</gene>
<dbReference type="InterPro" id="IPR013656">
    <property type="entry name" value="PAS_4"/>
</dbReference>
<evidence type="ECO:0000313" key="8">
    <source>
        <dbReference type="Proteomes" id="UP000321901"/>
    </source>
</evidence>
<dbReference type="GO" id="GO:0004888">
    <property type="term" value="F:transmembrane signaling receptor activity"/>
    <property type="evidence" value="ECO:0007669"/>
    <property type="project" value="InterPro"/>
</dbReference>
<reference evidence="7 8" key="1">
    <citation type="submission" date="2019-07" db="EMBL/GenBank/DDBJ databases">
        <title>Whole genome shotgun sequence of Sporosarcina luteola NBRC 105378.</title>
        <authorList>
            <person name="Hosoyama A."/>
            <person name="Uohara A."/>
            <person name="Ohji S."/>
            <person name="Ichikawa N."/>
        </authorList>
    </citation>
    <scope>NUCLEOTIDE SEQUENCE [LARGE SCALE GENOMIC DNA]</scope>
    <source>
        <strain evidence="7 8">NBRC 105378</strain>
    </source>
</reference>
<dbReference type="SUPFAM" id="SSF58104">
    <property type="entry name" value="Methyl-accepting chemotaxis protein (MCP) signaling domain"/>
    <property type="match status" value="1"/>
</dbReference>
<dbReference type="SUPFAM" id="SSF55785">
    <property type="entry name" value="PYP-like sensor domain (PAS domain)"/>
    <property type="match status" value="1"/>
</dbReference>
<accession>A0A511Z934</accession>
<dbReference type="SMART" id="SM00283">
    <property type="entry name" value="MA"/>
    <property type="match status" value="1"/>
</dbReference>
<dbReference type="InterPro" id="IPR035965">
    <property type="entry name" value="PAS-like_dom_sf"/>
</dbReference>
<evidence type="ECO:0000313" key="7">
    <source>
        <dbReference type="EMBL" id="GEN83949.1"/>
    </source>
</evidence>
<evidence type="ECO:0000259" key="6">
    <source>
        <dbReference type="PROSITE" id="PS50113"/>
    </source>
</evidence>